<dbReference type="Proteomes" id="UP001595547">
    <property type="component" value="Unassembled WGS sequence"/>
</dbReference>
<name>A0ABV7J442_9RHOB</name>
<evidence type="ECO:0000256" key="1">
    <source>
        <dbReference type="SAM" id="MobiDB-lite"/>
    </source>
</evidence>
<protein>
    <submittedName>
        <fullName evidence="2">Uncharacterized protein</fullName>
    </submittedName>
</protein>
<dbReference type="EMBL" id="JBHRTO010000001">
    <property type="protein sequence ID" value="MFC3180898.1"/>
    <property type="molecule type" value="Genomic_DNA"/>
</dbReference>
<evidence type="ECO:0000313" key="3">
    <source>
        <dbReference type="Proteomes" id="UP001595547"/>
    </source>
</evidence>
<reference evidence="3" key="1">
    <citation type="journal article" date="2019" name="Int. J. Syst. Evol. Microbiol.">
        <title>The Global Catalogue of Microorganisms (GCM) 10K type strain sequencing project: providing services to taxonomists for standard genome sequencing and annotation.</title>
        <authorList>
            <consortium name="The Broad Institute Genomics Platform"/>
            <consortium name="The Broad Institute Genome Sequencing Center for Infectious Disease"/>
            <person name="Wu L."/>
            <person name="Ma J."/>
        </authorList>
    </citation>
    <scope>NUCLEOTIDE SEQUENCE [LARGE SCALE GENOMIC DNA]</scope>
    <source>
        <strain evidence="3">KCTC 52039</strain>
    </source>
</reference>
<proteinExistence type="predicted"/>
<feature type="region of interest" description="Disordered" evidence="1">
    <location>
        <begin position="60"/>
        <end position="86"/>
    </location>
</feature>
<keyword evidence="3" id="KW-1185">Reference proteome</keyword>
<organism evidence="2 3">
    <name type="scientific">Cypionkella sinensis</name>
    <dbReference type="NCBI Taxonomy" id="1756043"/>
    <lineage>
        <taxon>Bacteria</taxon>
        <taxon>Pseudomonadati</taxon>
        <taxon>Pseudomonadota</taxon>
        <taxon>Alphaproteobacteria</taxon>
        <taxon>Rhodobacterales</taxon>
        <taxon>Paracoccaceae</taxon>
        <taxon>Cypionkella</taxon>
    </lineage>
</organism>
<dbReference type="RefSeq" id="WP_380072516.1">
    <property type="nucleotide sequence ID" value="NZ_JBHRTO010000001.1"/>
</dbReference>
<evidence type="ECO:0000313" key="2">
    <source>
        <dbReference type="EMBL" id="MFC3180898.1"/>
    </source>
</evidence>
<comment type="caution">
    <text evidence="2">The sequence shown here is derived from an EMBL/GenBank/DDBJ whole genome shotgun (WGS) entry which is preliminary data.</text>
</comment>
<accession>A0ABV7J442</accession>
<gene>
    <name evidence="2" type="ORF">ACFOGH_07855</name>
</gene>
<sequence>MKPKEDPNAKAARLREMRMSEVELTKATQNNAAGLTTDLRSIYGMNGGAGGMSLFSLIGQSSASKPKTGMGRGSDSNRRSANGTML</sequence>